<evidence type="ECO:0000256" key="2">
    <source>
        <dbReference type="ARBA" id="ARBA00022692"/>
    </source>
</evidence>
<dbReference type="Pfam" id="PF13664">
    <property type="entry name" value="DUF4149"/>
    <property type="match status" value="1"/>
</dbReference>
<proteinExistence type="predicted"/>
<reference evidence="7" key="1">
    <citation type="submission" date="2018-06" db="EMBL/GenBank/DDBJ databases">
        <authorList>
            <person name="Zhirakovskaya E."/>
        </authorList>
    </citation>
    <scope>NUCLEOTIDE SEQUENCE</scope>
</reference>
<feature type="transmembrane region" description="Helical" evidence="5">
    <location>
        <begin position="78"/>
        <end position="100"/>
    </location>
</feature>
<dbReference type="AlphaFoldDB" id="A0A3B1A158"/>
<evidence type="ECO:0000313" key="7">
    <source>
        <dbReference type="EMBL" id="VAW99478.1"/>
    </source>
</evidence>
<keyword evidence="4 5" id="KW-0472">Membrane</keyword>
<feature type="transmembrane region" description="Helical" evidence="5">
    <location>
        <begin position="120"/>
        <end position="141"/>
    </location>
</feature>
<comment type="subcellular location">
    <subcellularLocation>
        <location evidence="1">Membrane</location>
    </subcellularLocation>
</comment>
<keyword evidence="2 5" id="KW-0812">Transmembrane</keyword>
<evidence type="ECO:0000259" key="6">
    <source>
        <dbReference type="Pfam" id="PF13664"/>
    </source>
</evidence>
<dbReference type="EMBL" id="UOFR01000067">
    <property type="protein sequence ID" value="VAW99478.1"/>
    <property type="molecule type" value="Genomic_DNA"/>
</dbReference>
<feature type="transmembrane region" description="Helical" evidence="5">
    <location>
        <begin position="44"/>
        <end position="66"/>
    </location>
</feature>
<dbReference type="InterPro" id="IPR025423">
    <property type="entry name" value="TMEM205-like"/>
</dbReference>
<evidence type="ECO:0000256" key="5">
    <source>
        <dbReference type="SAM" id="Phobius"/>
    </source>
</evidence>
<name>A0A3B1A158_9ZZZZ</name>
<evidence type="ECO:0000256" key="4">
    <source>
        <dbReference type="ARBA" id="ARBA00023136"/>
    </source>
</evidence>
<organism evidence="7">
    <name type="scientific">hydrothermal vent metagenome</name>
    <dbReference type="NCBI Taxonomy" id="652676"/>
    <lineage>
        <taxon>unclassified sequences</taxon>
        <taxon>metagenomes</taxon>
        <taxon>ecological metagenomes</taxon>
    </lineage>
</organism>
<feature type="transmembrane region" description="Helical" evidence="5">
    <location>
        <begin position="12"/>
        <end position="32"/>
    </location>
</feature>
<protein>
    <recommendedName>
        <fullName evidence="6">TMEM205-like domain-containing protein</fullName>
    </recommendedName>
</protein>
<accession>A0A3B1A158</accession>
<keyword evidence="3 5" id="KW-1133">Transmembrane helix</keyword>
<dbReference type="GO" id="GO:0016020">
    <property type="term" value="C:membrane"/>
    <property type="evidence" value="ECO:0007669"/>
    <property type="project" value="UniProtKB-SubCell"/>
</dbReference>
<sequence>MQTISERLLITLWIGGMWMVGFVVTPTLFQLIDDRALAGTVAGQLFSITAYIGLVSGVLLLLNVLVYSSLRFYKNWRVWILMSMLILIGVGQFVITPMMTEIRTAGMLAVDKAQFDLLHRSASTLFMITSGGGLVLVIFGLRDKSEYSVSG</sequence>
<evidence type="ECO:0000256" key="3">
    <source>
        <dbReference type="ARBA" id="ARBA00022989"/>
    </source>
</evidence>
<feature type="domain" description="TMEM205-like" evidence="6">
    <location>
        <begin position="8"/>
        <end position="105"/>
    </location>
</feature>
<evidence type="ECO:0000256" key="1">
    <source>
        <dbReference type="ARBA" id="ARBA00004370"/>
    </source>
</evidence>
<gene>
    <name evidence="7" type="ORF">MNBD_GAMMA21-1942</name>
</gene>